<organism evidence="2 3">
    <name type="scientific">Terriglobus saanensis (strain ATCC BAA-1853 / DSM 23119 / SP1PR4)</name>
    <dbReference type="NCBI Taxonomy" id="401053"/>
    <lineage>
        <taxon>Bacteria</taxon>
        <taxon>Pseudomonadati</taxon>
        <taxon>Acidobacteriota</taxon>
        <taxon>Terriglobia</taxon>
        <taxon>Terriglobales</taxon>
        <taxon>Acidobacteriaceae</taxon>
        <taxon>Terriglobus</taxon>
    </lineage>
</organism>
<sequence>MISTVRTQIATKIADNREFFFISTPLMGAFLLACGLAITR</sequence>
<dbReference type="Proteomes" id="UP000006844">
    <property type="component" value="Chromosome"/>
</dbReference>
<proteinExistence type="predicted"/>
<dbReference type="RefSeq" id="WP_013570152.1">
    <property type="nucleotide sequence ID" value="NC_014963.1"/>
</dbReference>
<gene>
    <name evidence="2" type="ordered locus">AciPR4_3670</name>
</gene>
<dbReference type="KEGG" id="tsa:AciPR4_3670"/>
<keyword evidence="1" id="KW-0812">Transmembrane</keyword>
<keyword evidence="1" id="KW-0472">Membrane</keyword>
<name>E8V0D9_TERSS</name>
<dbReference type="HOGENOM" id="CLU_3297784_0_0_0"/>
<feature type="transmembrane region" description="Helical" evidence="1">
    <location>
        <begin position="20"/>
        <end position="39"/>
    </location>
</feature>
<dbReference type="EMBL" id="CP002467">
    <property type="protein sequence ID" value="ADV84422.1"/>
    <property type="molecule type" value="Genomic_DNA"/>
</dbReference>
<protein>
    <submittedName>
        <fullName evidence="2">Uncharacterized protein</fullName>
    </submittedName>
</protein>
<dbReference type="AlphaFoldDB" id="E8V0D9"/>
<evidence type="ECO:0000313" key="2">
    <source>
        <dbReference type="EMBL" id="ADV84422.1"/>
    </source>
</evidence>
<evidence type="ECO:0000256" key="1">
    <source>
        <dbReference type="SAM" id="Phobius"/>
    </source>
</evidence>
<evidence type="ECO:0000313" key="3">
    <source>
        <dbReference type="Proteomes" id="UP000006844"/>
    </source>
</evidence>
<keyword evidence="1" id="KW-1133">Transmembrane helix</keyword>
<keyword evidence="3" id="KW-1185">Reference proteome</keyword>
<dbReference type="PROSITE" id="PS51257">
    <property type="entry name" value="PROKAR_LIPOPROTEIN"/>
    <property type="match status" value="1"/>
</dbReference>
<accession>E8V0D9</accession>
<reference evidence="2 3" key="1">
    <citation type="journal article" date="2012" name="Stand. Genomic Sci.">
        <title>Complete genome sequence of Terriglobus saanensis type strain SP1PR4(T), an Acidobacteria from tundra soil.</title>
        <authorList>
            <person name="Rawat S.R."/>
            <person name="Mannisto M.K."/>
            <person name="Starovoytov V."/>
            <person name="Goodwin L."/>
            <person name="Nolan M."/>
            <person name="Hauser L."/>
            <person name="Land M."/>
            <person name="Davenport K.W."/>
            <person name="Woyke T."/>
            <person name="Haggblom M.M."/>
        </authorList>
    </citation>
    <scope>NUCLEOTIDE SEQUENCE</scope>
    <source>
        <strain evidence="3">ATCC BAA-1853 / DSM 23119 / SP1PR4</strain>
    </source>
</reference>